<evidence type="ECO:0000313" key="1">
    <source>
        <dbReference type="EMBL" id="BAA10773.1"/>
    </source>
</evidence>
<dbReference type="InParanoid" id="Q55991"/>
<protein>
    <submittedName>
        <fullName evidence="1">Sll0742 protein</fullName>
    </submittedName>
</protein>
<dbReference type="Proteomes" id="UP000001425">
    <property type="component" value="Chromosome"/>
</dbReference>
<dbReference type="AlphaFoldDB" id="Q55991"/>
<dbReference type="Pfam" id="PF01724">
    <property type="entry name" value="DUF29"/>
    <property type="match status" value="1"/>
</dbReference>
<keyword evidence="2" id="KW-1185">Reference proteome</keyword>
<gene>
    <name evidence="1" type="ordered locus">sll0742</name>
</gene>
<dbReference type="PANTHER" id="PTHR34235:SF3">
    <property type="entry name" value="SLR1203 PROTEIN"/>
    <property type="match status" value="1"/>
</dbReference>
<dbReference type="PIR" id="S77081">
    <property type="entry name" value="S77081"/>
</dbReference>
<sequence length="149" mass="17907">MVTQMNTKNLYQQDRCLWAKTMADLLKERRLDQLDCQNLIKEIEDMGRSQKKSLKRNLEILLMHLLKWKYQPHKQSNSWRLSIDEHRERILKQLKESPSLKRHFDLVLDEAYGRARKEASIETSIDISRFPALNPFLKEEILDQEFLPK</sequence>
<dbReference type="PhylomeDB" id="Q55991"/>
<dbReference type="InterPro" id="IPR002636">
    <property type="entry name" value="DUF29"/>
</dbReference>
<organism evidence="1 2">
    <name type="scientific">Synechocystis sp. (strain ATCC 27184 / PCC 6803 / Kazusa)</name>
    <dbReference type="NCBI Taxonomy" id="1111708"/>
    <lineage>
        <taxon>Bacteria</taxon>
        <taxon>Bacillati</taxon>
        <taxon>Cyanobacteriota</taxon>
        <taxon>Cyanophyceae</taxon>
        <taxon>Synechococcales</taxon>
        <taxon>Merismopediaceae</taxon>
        <taxon>Synechocystis</taxon>
    </lineage>
</organism>
<dbReference type="EMBL" id="BA000022">
    <property type="protein sequence ID" value="BAA10773.1"/>
    <property type="molecule type" value="Genomic_DNA"/>
</dbReference>
<proteinExistence type="predicted"/>
<dbReference type="STRING" id="1148.gene:10500277"/>
<name>Q55991_SYNY3</name>
<reference evidence="1 2" key="2">
    <citation type="journal article" date="1996" name="DNA Res.">
        <title>Sequence analysis of the genome of the unicellular cyanobacterium Synechocystis sp. strain PCC6803. II. Sequence determination of the entire genome and assignment of potential protein-coding regions.</title>
        <authorList>
            <person name="Kaneko T."/>
            <person name="Sato S."/>
            <person name="Kotani H."/>
            <person name="Tanaka A."/>
            <person name="Asamizu E."/>
            <person name="Nakamura Y."/>
            <person name="Miyajima N."/>
            <person name="Hirosawa M."/>
            <person name="Sugiura M."/>
            <person name="Sasamoto S."/>
            <person name="Kimura T."/>
            <person name="Hosouchi T."/>
            <person name="Matsuno A."/>
            <person name="Muraki A."/>
            <person name="Nakazaki N."/>
            <person name="Naruo K."/>
            <person name="Okumura S."/>
            <person name="Shimpo S."/>
            <person name="Takeuchi C."/>
            <person name="Wada T."/>
            <person name="Watanabe A."/>
            <person name="Yamada M."/>
            <person name="Yasuda M."/>
            <person name="Tabata S."/>
        </authorList>
    </citation>
    <scope>NUCLEOTIDE SEQUENCE [LARGE SCALE GENOMIC DNA]</scope>
    <source>
        <strain evidence="2">ATCC 27184 / PCC 6803 / Kazusa</strain>
    </source>
</reference>
<reference evidence="1 2" key="1">
    <citation type="journal article" date="1995" name="DNA Res.">
        <title>Sequence analysis of the genome of the unicellular cyanobacterium Synechocystis sp. strain PCC6803. I. Sequence features in the 1 Mb region from map positions 64% to 92% of the genome.</title>
        <authorList>
            <person name="Kaneko T."/>
            <person name="Tanaka A."/>
            <person name="Sato S."/>
            <person name="Kotani H."/>
            <person name="Sazuka T."/>
            <person name="Miyajima N."/>
            <person name="Sugiura M."/>
            <person name="Tabata S."/>
        </authorList>
    </citation>
    <scope>NUCLEOTIDE SEQUENCE [LARGE SCALE GENOMIC DNA]</scope>
    <source>
        <strain evidence="2">ATCC 27184 / PCC 6803 / Kazusa</strain>
    </source>
</reference>
<dbReference type="Gene3D" id="1.20.1220.20">
    <property type="entry name" value="Uncharcterised protein PF01724"/>
    <property type="match status" value="1"/>
</dbReference>
<dbReference type="PaxDb" id="1148-1006617"/>
<dbReference type="eggNOG" id="COG0639">
    <property type="taxonomic scope" value="Bacteria"/>
</dbReference>
<accession>Q55991</accession>
<dbReference type="EnsemblBacteria" id="BAA10773">
    <property type="protein sequence ID" value="BAA10773"/>
    <property type="gene ID" value="BAA10773"/>
</dbReference>
<dbReference type="PANTHER" id="PTHR34235">
    <property type="entry name" value="SLR1203 PROTEIN-RELATED"/>
    <property type="match status" value="1"/>
</dbReference>
<dbReference type="KEGG" id="syn:sll0742"/>
<evidence type="ECO:0000313" key="2">
    <source>
        <dbReference type="Proteomes" id="UP000001425"/>
    </source>
</evidence>